<reference evidence="8" key="1">
    <citation type="journal article" date="2019" name="Int. J. Syst. Evol. Microbiol.">
        <title>The Global Catalogue of Microorganisms (GCM) 10K type strain sequencing project: providing services to taxonomists for standard genome sequencing and annotation.</title>
        <authorList>
            <consortium name="The Broad Institute Genomics Platform"/>
            <consortium name="The Broad Institute Genome Sequencing Center for Infectious Disease"/>
            <person name="Wu L."/>
            <person name="Ma J."/>
        </authorList>
    </citation>
    <scope>NUCLEOTIDE SEQUENCE [LARGE SCALE GENOMIC DNA]</scope>
    <source>
        <strain evidence="8">JCM 4358</strain>
    </source>
</reference>
<dbReference type="Proteomes" id="UP001499986">
    <property type="component" value="Unassembled WGS sequence"/>
</dbReference>
<dbReference type="InterPro" id="IPR038765">
    <property type="entry name" value="Papain-like_cys_pep_sf"/>
</dbReference>
<name>A0ABP5WFG9_9ACTN</name>
<sequence length="355" mass="36494">MAGRHGGADLRKHSKTPEEGGKTLLRASTAVTVGIGATAAVAAAALVQGAGDNPVGTALSLAVPAQYQRLIEDAGNTCPEVSPNLLAALLTQESGFNPKASSPVGAQGIAQFMPSTWETHGIDGNGDGKRNVWDPEDAIPSSAKYLCTIAEDVNDVPGNKQSNMLAAYNAGSGAVRKYGGIPPYKETQTYVRSITALANQNSGGGKSATTDQGIAAVNAAQKMLGKPYAWGGGNANGPSTGTCCSPKGRSGESITGFDCSGLTLYAYTQAGITLPRTAAQQYAASEPVKRDEAKPGDLVFYGPSASGIHHVGIYVGGGYMLDAPRPGTQVRFSPLDSMSDLYAFARPVSPNNKEI</sequence>
<dbReference type="EMBL" id="BAAASE010000017">
    <property type="protein sequence ID" value="GAA2426263.1"/>
    <property type="molecule type" value="Genomic_DNA"/>
</dbReference>
<evidence type="ECO:0000256" key="1">
    <source>
        <dbReference type="ARBA" id="ARBA00007074"/>
    </source>
</evidence>
<keyword evidence="4" id="KW-0788">Thiol protease</keyword>
<evidence type="ECO:0000313" key="7">
    <source>
        <dbReference type="EMBL" id="GAA2426263.1"/>
    </source>
</evidence>
<evidence type="ECO:0000256" key="2">
    <source>
        <dbReference type="ARBA" id="ARBA00022670"/>
    </source>
</evidence>
<keyword evidence="3" id="KW-0378">Hydrolase</keyword>
<dbReference type="Pfam" id="PF01464">
    <property type="entry name" value="SLT"/>
    <property type="match status" value="1"/>
</dbReference>
<protein>
    <submittedName>
        <fullName evidence="7">Transglycosylase TgdA</fullName>
    </submittedName>
</protein>
<evidence type="ECO:0000313" key="8">
    <source>
        <dbReference type="Proteomes" id="UP001499986"/>
    </source>
</evidence>
<evidence type="ECO:0000256" key="4">
    <source>
        <dbReference type="ARBA" id="ARBA00022807"/>
    </source>
</evidence>
<dbReference type="SUPFAM" id="SSF53955">
    <property type="entry name" value="Lysozyme-like"/>
    <property type="match status" value="1"/>
</dbReference>
<dbReference type="PANTHER" id="PTHR47359">
    <property type="entry name" value="PEPTIDOGLYCAN DL-ENDOPEPTIDASE CWLO"/>
    <property type="match status" value="1"/>
</dbReference>
<dbReference type="Pfam" id="PF00877">
    <property type="entry name" value="NLPC_P60"/>
    <property type="match status" value="1"/>
</dbReference>
<dbReference type="CDD" id="cd13399">
    <property type="entry name" value="Slt35-like"/>
    <property type="match status" value="1"/>
</dbReference>
<feature type="domain" description="NlpC/P60" evidence="6">
    <location>
        <begin position="210"/>
        <end position="353"/>
    </location>
</feature>
<comment type="caution">
    <text evidence="7">The sequence shown here is derived from an EMBL/GenBank/DDBJ whole genome shotgun (WGS) entry which is preliminary data.</text>
</comment>
<accession>A0ABP5WFG9</accession>
<dbReference type="Gene3D" id="1.10.530.10">
    <property type="match status" value="1"/>
</dbReference>
<feature type="region of interest" description="Disordered" evidence="5">
    <location>
        <begin position="1"/>
        <end position="23"/>
    </location>
</feature>
<dbReference type="InterPro" id="IPR008258">
    <property type="entry name" value="Transglycosylase_SLT_dom_1"/>
</dbReference>
<dbReference type="InterPro" id="IPR023346">
    <property type="entry name" value="Lysozyme-like_dom_sf"/>
</dbReference>
<proteinExistence type="inferred from homology"/>
<feature type="compositionally biased region" description="Basic and acidic residues" evidence="5">
    <location>
        <begin position="1"/>
        <end position="21"/>
    </location>
</feature>
<dbReference type="SUPFAM" id="SSF54001">
    <property type="entry name" value="Cysteine proteinases"/>
    <property type="match status" value="1"/>
</dbReference>
<dbReference type="InterPro" id="IPR051794">
    <property type="entry name" value="PG_Endopeptidase_C40"/>
</dbReference>
<evidence type="ECO:0000256" key="3">
    <source>
        <dbReference type="ARBA" id="ARBA00022801"/>
    </source>
</evidence>
<keyword evidence="2" id="KW-0645">Protease</keyword>
<keyword evidence="8" id="KW-1185">Reference proteome</keyword>
<evidence type="ECO:0000256" key="5">
    <source>
        <dbReference type="SAM" id="MobiDB-lite"/>
    </source>
</evidence>
<gene>
    <name evidence="7" type="primary">tgdA_2</name>
    <name evidence="7" type="ORF">GCM10010255_80680</name>
</gene>
<dbReference type="PROSITE" id="PS51935">
    <property type="entry name" value="NLPC_P60"/>
    <property type="match status" value="1"/>
</dbReference>
<dbReference type="Gene3D" id="3.90.1720.10">
    <property type="entry name" value="endopeptidase domain like (from Nostoc punctiforme)"/>
    <property type="match status" value="1"/>
</dbReference>
<comment type="similarity">
    <text evidence="1">Belongs to the peptidase C40 family.</text>
</comment>
<evidence type="ECO:0000259" key="6">
    <source>
        <dbReference type="PROSITE" id="PS51935"/>
    </source>
</evidence>
<dbReference type="PANTHER" id="PTHR47359:SF3">
    <property type="entry name" value="NLP_P60 DOMAIN-CONTAINING PROTEIN-RELATED"/>
    <property type="match status" value="1"/>
</dbReference>
<organism evidence="7 8">
    <name type="scientific">Streptomyces coeruleofuscus</name>
    <dbReference type="NCBI Taxonomy" id="66879"/>
    <lineage>
        <taxon>Bacteria</taxon>
        <taxon>Bacillati</taxon>
        <taxon>Actinomycetota</taxon>
        <taxon>Actinomycetes</taxon>
        <taxon>Kitasatosporales</taxon>
        <taxon>Streptomycetaceae</taxon>
        <taxon>Streptomyces</taxon>
    </lineage>
</organism>
<dbReference type="InterPro" id="IPR000064">
    <property type="entry name" value="NLP_P60_dom"/>
</dbReference>